<comment type="caution">
    <text evidence="4">The sequence shown here is derived from an EMBL/GenBank/DDBJ whole genome shotgun (WGS) entry which is preliminary data.</text>
</comment>
<dbReference type="AlphaFoldDB" id="A0A1V9X3T8"/>
<dbReference type="PANTHER" id="PTHR12897:SF4">
    <property type="entry name" value="REGULATOR OF MON1-CCZ1 COMPLEX"/>
    <property type="match status" value="1"/>
</dbReference>
<organism evidence="4 5">
    <name type="scientific">Tropilaelaps mercedesae</name>
    <dbReference type="NCBI Taxonomy" id="418985"/>
    <lineage>
        <taxon>Eukaryota</taxon>
        <taxon>Metazoa</taxon>
        <taxon>Ecdysozoa</taxon>
        <taxon>Arthropoda</taxon>
        <taxon>Chelicerata</taxon>
        <taxon>Arachnida</taxon>
        <taxon>Acari</taxon>
        <taxon>Parasitiformes</taxon>
        <taxon>Mesostigmata</taxon>
        <taxon>Gamasina</taxon>
        <taxon>Dermanyssoidea</taxon>
        <taxon>Laelapidae</taxon>
        <taxon>Tropilaelaps</taxon>
    </lineage>
</organism>
<gene>
    <name evidence="4" type="ORF">BIW11_02080</name>
</gene>
<feature type="domain" description="Mic1" evidence="2">
    <location>
        <begin position="440"/>
        <end position="607"/>
    </location>
</feature>
<dbReference type="STRING" id="418985.A0A1V9X3T8"/>
<dbReference type="OrthoDB" id="26384at2759"/>
<dbReference type="EMBL" id="MNPL01026252">
    <property type="protein sequence ID" value="OQR68066.1"/>
    <property type="molecule type" value="Genomic_DNA"/>
</dbReference>
<feature type="domain" description="Regulator of MON1-CCZ1 complex N-terminal" evidence="3">
    <location>
        <begin position="44"/>
        <end position="174"/>
    </location>
</feature>
<dbReference type="GO" id="GO:0031902">
    <property type="term" value="C:late endosome membrane"/>
    <property type="evidence" value="ECO:0007669"/>
    <property type="project" value="TreeGrafter"/>
</dbReference>
<evidence type="ECO:0000313" key="5">
    <source>
        <dbReference type="Proteomes" id="UP000192247"/>
    </source>
</evidence>
<dbReference type="InParanoid" id="A0A1V9X3T8"/>
<evidence type="ECO:0000313" key="4">
    <source>
        <dbReference type="EMBL" id="OQR68066.1"/>
    </source>
</evidence>
<dbReference type="Pfam" id="PF21029">
    <property type="entry name" value="RMC1_N"/>
    <property type="match status" value="1"/>
</dbReference>
<proteinExistence type="predicted"/>
<dbReference type="GO" id="GO:0035658">
    <property type="term" value="C:Mon1-Ccz1 complex"/>
    <property type="evidence" value="ECO:0007669"/>
    <property type="project" value="InterPro"/>
</dbReference>
<reference evidence="4 5" key="1">
    <citation type="journal article" date="2017" name="Gigascience">
        <title>Draft genome of the honey bee ectoparasitic mite, Tropilaelaps mercedesae, is shaped by the parasitic life history.</title>
        <authorList>
            <person name="Dong X."/>
            <person name="Armstrong S.D."/>
            <person name="Xia D."/>
            <person name="Makepeace B.L."/>
            <person name="Darby A.C."/>
            <person name="Kadowaki T."/>
        </authorList>
    </citation>
    <scope>NUCLEOTIDE SEQUENCE [LARGE SCALE GENOMIC DNA]</scope>
    <source>
        <strain evidence="4">Wuxi-XJTLU</strain>
    </source>
</reference>
<dbReference type="InterPro" id="IPR040371">
    <property type="entry name" value="RMC1"/>
</dbReference>
<dbReference type="InterPro" id="IPR009755">
    <property type="entry name" value="RMC1_C"/>
</dbReference>
<feature type="region of interest" description="Disordered" evidence="1">
    <location>
        <begin position="1"/>
        <end position="24"/>
    </location>
</feature>
<accession>A0A1V9X3T8</accession>
<dbReference type="GO" id="GO:0005765">
    <property type="term" value="C:lysosomal membrane"/>
    <property type="evidence" value="ECO:0007669"/>
    <property type="project" value="TreeGrafter"/>
</dbReference>
<dbReference type="InterPro" id="IPR049040">
    <property type="entry name" value="RMC1_N"/>
</dbReference>
<dbReference type="PANTHER" id="PTHR12897">
    <property type="entry name" value="COLON CANCER-ASSOCIATED PROTEIN MIC1"/>
    <property type="match status" value="1"/>
</dbReference>
<dbReference type="GO" id="GO:0010506">
    <property type="term" value="P:regulation of autophagy"/>
    <property type="evidence" value="ECO:0007669"/>
    <property type="project" value="InterPro"/>
</dbReference>
<dbReference type="FunCoup" id="A0A1V9X3T8">
    <property type="interactions" value="973"/>
</dbReference>
<evidence type="ECO:0000259" key="2">
    <source>
        <dbReference type="Pfam" id="PF07035"/>
    </source>
</evidence>
<protein>
    <submittedName>
        <fullName evidence="4">Uncharacterized protein</fullName>
    </submittedName>
</protein>
<dbReference type="Proteomes" id="UP000192247">
    <property type="component" value="Unassembled WGS sequence"/>
</dbReference>
<evidence type="ECO:0000256" key="1">
    <source>
        <dbReference type="SAM" id="MobiDB-lite"/>
    </source>
</evidence>
<evidence type="ECO:0000259" key="3">
    <source>
        <dbReference type="Pfam" id="PF21029"/>
    </source>
</evidence>
<dbReference type="Pfam" id="PF07035">
    <property type="entry name" value="RMC1_C"/>
    <property type="match status" value="1"/>
</dbReference>
<keyword evidence="5" id="KW-1185">Reference proteome</keyword>
<name>A0A1V9X3T8_9ACAR</name>
<sequence length="636" mass="71226">MASPTTAGDSLVPPSIVPDPQSKGNLHLSDEVVQFDPASSISRVFFDNASEQLFSIRSGGVTGVVVKGPTEDRSCSFTMDDKGEILSVKLSPDQAVMAIQRSRKSVEFINRPQDFATDTTAVGESGRPVEYSQACKAKSASVIGFAWTGFGNDIIFVTDQSVELFEVQPQRKCLRYIKLYTMQVNWFIYQPQTCYLLVSSGILGNVLHPIFFSGPGMCTRHSKFEVDLPVVPKPPKLCLFDRDVSLCKIYSKSRVVVLRHRGTPAGGQSGAAEVVVYTIDGTMLPRKTNILKLDVSGRFAINFIDNLIIVHHQSSKTSQIFDIGMGCLPETNIQYHSPLVPPAEIVCKGNHELYSANWVVFPPNIIIDAKMGLLWRLMIDLDKLSQDFEKSDRLIEFVLQRKDNREVLLKSIKRIILSTPPLAKISSAMNKIANLDGISEDLVCHVFKPLVEKLDQTYMFSVLVEHMRTKEVIGDSLRDIMVSNLIKRNKFYQLHQFLQYHILGDSKPLANQLLALASEYPPAQQLALDMLYRVGCSQEETIEALLTKGKVISALKVVQSQGNQDTVSARKFLEGAKQTGDPAIFYSVYRFFVQRNINLRGNETFPKGEMCQQYVTHYNILFGESPHMLTEENHEL</sequence>